<feature type="compositionally biased region" description="Polar residues" evidence="1">
    <location>
        <begin position="1"/>
        <end position="10"/>
    </location>
</feature>
<name>A0A0S4J7R9_BODSA</name>
<evidence type="ECO:0000256" key="1">
    <source>
        <dbReference type="SAM" id="MobiDB-lite"/>
    </source>
</evidence>
<evidence type="ECO:0000313" key="3">
    <source>
        <dbReference type="Proteomes" id="UP000051952"/>
    </source>
</evidence>
<gene>
    <name evidence="2" type="ORF">BSAL_92165</name>
</gene>
<evidence type="ECO:0000313" key="2">
    <source>
        <dbReference type="EMBL" id="CUG86245.1"/>
    </source>
</evidence>
<protein>
    <submittedName>
        <fullName evidence="2">Uncharacterized protein</fullName>
    </submittedName>
</protein>
<reference evidence="3" key="1">
    <citation type="submission" date="2015-09" db="EMBL/GenBank/DDBJ databases">
        <authorList>
            <consortium name="Pathogen Informatics"/>
        </authorList>
    </citation>
    <scope>NUCLEOTIDE SEQUENCE [LARGE SCALE GENOMIC DNA]</scope>
    <source>
        <strain evidence="3">Lake Konstanz</strain>
    </source>
</reference>
<sequence length="314" mass="33279">MQSMSISLMPSPSAAGVSQQSLQHHLHHQLAQNSAHTHLQPHYASSSHNGGAPSQSSSLSAPPAFLLPQPKLQQMQPFSAAAGTSQSTSSFAGEHLSHFSFGSAGGMSLSSSAAPQNPVSRAIGSNGPLVSGTTLASNNSSTQAAANPIQLFQGQSSSALPVSPMNYSPLEALKSSATLLAPTALASPFGATSTGNTQQPSPHQPFVALQQQFLVHHHHQHQQPQDEQPQINHQLTIPQQSLHAQLHQQQHAAMMMPSQTHQLIASAHHLGGSSSESLHHQIPPLQIVYGNAPTQFQQQHQQHHLLHYQTPSSS</sequence>
<proteinExistence type="predicted"/>
<accession>A0A0S4J7R9</accession>
<dbReference type="VEuPathDB" id="TriTrypDB:BSAL_92165"/>
<organism evidence="2 3">
    <name type="scientific">Bodo saltans</name>
    <name type="common">Flagellated protozoan</name>
    <dbReference type="NCBI Taxonomy" id="75058"/>
    <lineage>
        <taxon>Eukaryota</taxon>
        <taxon>Discoba</taxon>
        <taxon>Euglenozoa</taxon>
        <taxon>Kinetoplastea</taxon>
        <taxon>Metakinetoplastina</taxon>
        <taxon>Eubodonida</taxon>
        <taxon>Bodonidae</taxon>
        <taxon>Bodo</taxon>
    </lineage>
</organism>
<keyword evidence="3" id="KW-1185">Reference proteome</keyword>
<feature type="compositionally biased region" description="Low complexity" evidence="1">
    <location>
        <begin position="52"/>
        <end position="65"/>
    </location>
</feature>
<dbReference type="Proteomes" id="UP000051952">
    <property type="component" value="Unassembled WGS sequence"/>
</dbReference>
<dbReference type="EMBL" id="CYKH01001265">
    <property type="protein sequence ID" value="CUG86245.1"/>
    <property type="molecule type" value="Genomic_DNA"/>
</dbReference>
<dbReference type="AlphaFoldDB" id="A0A0S4J7R9"/>
<feature type="region of interest" description="Disordered" evidence="1">
    <location>
        <begin position="1"/>
        <end position="65"/>
    </location>
</feature>
<feature type="compositionally biased region" description="Low complexity" evidence="1">
    <location>
        <begin position="18"/>
        <end position="36"/>
    </location>
</feature>